<dbReference type="EC" id="2.7.13.3" evidence="14"/>
<reference evidence="18 19" key="1">
    <citation type="submission" date="2023-10" db="EMBL/GenBank/DDBJ databases">
        <title>Bacteria for the degradation of biodegradable plastic PBAT(Polybutylene adipate terephthalate).</title>
        <authorList>
            <person name="Weon H.-Y."/>
            <person name="Yeon J."/>
        </authorList>
    </citation>
    <scope>NUCLEOTIDE SEQUENCE [LARGE SCALE GENOMIC DNA]</scope>
    <source>
        <strain evidence="18 19">SBD 7-3</strain>
    </source>
</reference>
<dbReference type="PANTHER" id="PTHR45436:SF9">
    <property type="entry name" value="SENSOR PROTEIN"/>
    <property type="match status" value="1"/>
</dbReference>
<dbReference type="InterPro" id="IPR003661">
    <property type="entry name" value="HisK_dim/P_dom"/>
</dbReference>
<dbReference type="GO" id="GO:0004673">
    <property type="term" value="F:protein histidine kinase activity"/>
    <property type="evidence" value="ECO:0007669"/>
    <property type="project" value="UniProtKB-EC"/>
</dbReference>
<evidence type="ECO:0000259" key="17">
    <source>
        <dbReference type="PROSITE" id="PS50885"/>
    </source>
</evidence>
<evidence type="ECO:0000256" key="1">
    <source>
        <dbReference type="ARBA" id="ARBA00000085"/>
    </source>
</evidence>
<dbReference type="SMART" id="SM00388">
    <property type="entry name" value="HisKA"/>
    <property type="match status" value="1"/>
</dbReference>
<dbReference type="CDD" id="cd00082">
    <property type="entry name" value="HisKA"/>
    <property type="match status" value="1"/>
</dbReference>
<keyword evidence="4 14" id="KW-0997">Cell inner membrane</keyword>
<keyword evidence="8 14" id="KW-0547">Nucleotide-binding</keyword>
<feature type="domain" description="HAMP" evidence="17">
    <location>
        <begin position="161"/>
        <end position="214"/>
    </location>
</feature>
<feature type="transmembrane region" description="Helical" evidence="14">
    <location>
        <begin position="137"/>
        <end position="160"/>
    </location>
</feature>
<keyword evidence="19" id="KW-1185">Reference proteome</keyword>
<dbReference type="InterPro" id="IPR036097">
    <property type="entry name" value="HisK_dim/P_sf"/>
</dbReference>
<gene>
    <name evidence="18" type="ORF">RXV79_06390</name>
</gene>
<keyword evidence="5" id="KW-0597">Phosphoprotein</keyword>
<evidence type="ECO:0000256" key="3">
    <source>
        <dbReference type="ARBA" id="ARBA00022475"/>
    </source>
</evidence>
<comment type="subcellular location">
    <subcellularLocation>
        <location evidence="2 14">Cell inner membrane</location>
    </subcellularLocation>
</comment>
<dbReference type="InterPro" id="IPR050428">
    <property type="entry name" value="TCS_sensor_his_kinase"/>
</dbReference>
<evidence type="ECO:0000256" key="6">
    <source>
        <dbReference type="ARBA" id="ARBA00022679"/>
    </source>
</evidence>
<keyword evidence="12 14" id="KW-0902">Two-component regulatory system</keyword>
<dbReference type="Gene3D" id="1.10.287.130">
    <property type="match status" value="1"/>
</dbReference>
<name>A0ABZ0D4Q6_9BURK</name>
<dbReference type="PROSITE" id="PS50885">
    <property type="entry name" value="HAMP"/>
    <property type="match status" value="1"/>
</dbReference>
<evidence type="ECO:0000256" key="9">
    <source>
        <dbReference type="ARBA" id="ARBA00022777"/>
    </source>
</evidence>
<organism evidence="18 19">
    <name type="scientific">Piscinibacter gummiphilus</name>
    <dbReference type="NCBI Taxonomy" id="946333"/>
    <lineage>
        <taxon>Bacteria</taxon>
        <taxon>Pseudomonadati</taxon>
        <taxon>Pseudomonadota</taxon>
        <taxon>Betaproteobacteria</taxon>
        <taxon>Burkholderiales</taxon>
        <taxon>Sphaerotilaceae</taxon>
        <taxon>Piscinibacter</taxon>
    </lineage>
</organism>
<dbReference type="InterPro" id="IPR006290">
    <property type="entry name" value="CztS_silS_copS"/>
</dbReference>
<evidence type="ECO:0000256" key="5">
    <source>
        <dbReference type="ARBA" id="ARBA00022553"/>
    </source>
</evidence>
<keyword evidence="7 14" id="KW-0812">Transmembrane</keyword>
<dbReference type="Proteomes" id="UP001303946">
    <property type="component" value="Chromosome"/>
</dbReference>
<evidence type="ECO:0000313" key="18">
    <source>
        <dbReference type="EMBL" id="WOB09689.1"/>
    </source>
</evidence>
<keyword evidence="10 14" id="KW-0067">ATP-binding</keyword>
<dbReference type="InterPro" id="IPR004358">
    <property type="entry name" value="Sig_transdc_His_kin-like_C"/>
</dbReference>
<evidence type="ECO:0000256" key="7">
    <source>
        <dbReference type="ARBA" id="ARBA00022692"/>
    </source>
</evidence>
<dbReference type="CDD" id="cd00075">
    <property type="entry name" value="HATPase"/>
    <property type="match status" value="1"/>
</dbReference>
<dbReference type="SUPFAM" id="SSF55874">
    <property type="entry name" value="ATPase domain of HSP90 chaperone/DNA topoisomerase II/histidine kinase"/>
    <property type="match status" value="1"/>
</dbReference>
<dbReference type="InterPro" id="IPR003594">
    <property type="entry name" value="HATPase_dom"/>
</dbReference>
<dbReference type="PANTHER" id="PTHR45436">
    <property type="entry name" value="SENSOR HISTIDINE KINASE YKOH"/>
    <property type="match status" value="1"/>
</dbReference>
<evidence type="ECO:0000256" key="15">
    <source>
        <dbReference type="SAM" id="MobiDB-lite"/>
    </source>
</evidence>
<comment type="catalytic activity">
    <reaction evidence="1 14">
        <text>ATP + protein L-histidine = ADP + protein N-phospho-L-histidine.</text>
        <dbReference type="EC" id="2.7.13.3"/>
    </reaction>
</comment>
<evidence type="ECO:0000256" key="13">
    <source>
        <dbReference type="ARBA" id="ARBA00023136"/>
    </source>
</evidence>
<dbReference type="InterPro" id="IPR003660">
    <property type="entry name" value="HAMP_dom"/>
</dbReference>
<evidence type="ECO:0000256" key="14">
    <source>
        <dbReference type="RuleBase" id="RU364088"/>
    </source>
</evidence>
<dbReference type="InterPro" id="IPR036890">
    <property type="entry name" value="HATPase_C_sf"/>
</dbReference>
<proteinExistence type="predicted"/>
<evidence type="ECO:0000256" key="11">
    <source>
        <dbReference type="ARBA" id="ARBA00022989"/>
    </source>
</evidence>
<dbReference type="Pfam" id="PF02518">
    <property type="entry name" value="HATPase_c"/>
    <property type="match status" value="1"/>
</dbReference>
<feature type="domain" description="Histidine kinase" evidence="16">
    <location>
        <begin position="222"/>
        <end position="435"/>
    </location>
</feature>
<keyword evidence="6 14" id="KW-0808">Transferase</keyword>
<evidence type="ECO:0000256" key="2">
    <source>
        <dbReference type="ARBA" id="ARBA00004533"/>
    </source>
</evidence>
<dbReference type="SMART" id="SM00387">
    <property type="entry name" value="HATPase_c"/>
    <property type="match status" value="1"/>
</dbReference>
<evidence type="ECO:0000259" key="16">
    <source>
        <dbReference type="PROSITE" id="PS50109"/>
    </source>
</evidence>
<dbReference type="Pfam" id="PF00512">
    <property type="entry name" value="HisKA"/>
    <property type="match status" value="1"/>
</dbReference>
<protein>
    <recommendedName>
        <fullName evidence="14">Sensor protein</fullName>
        <ecNumber evidence="14">2.7.13.3</ecNumber>
    </recommendedName>
</protein>
<dbReference type="Gene3D" id="3.30.565.10">
    <property type="entry name" value="Histidine kinase-like ATPase, C-terminal domain"/>
    <property type="match status" value="1"/>
</dbReference>
<dbReference type="EMBL" id="CP136336">
    <property type="protein sequence ID" value="WOB09689.1"/>
    <property type="molecule type" value="Genomic_DNA"/>
</dbReference>
<comment type="function">
    <text evidence="14">Member of a two-component regulatory system.</text>
</comment>
<evidence type="ECO:0000256" key="4">
    <source>
        <dbReference type="ARBA" id="ARBA00022519"/>
    </source>
</evidence>
<evidence type="ECO:0000256" key="8">
    <source>
        <dbReference type="ARBA" id="ARBA00022741"/>
    </source>
</evidence>
<dbReference type="RefSeq" id="WP_294371612.1">
    <property type="nucleotide sequence ID" value="NZ_CP136336.1"/>
</dbReference>
<dbReference type="SUPFAM" id="SSF47384">
    <property type="entry name" value="Homodimeric domain of signal transducing histidine kinase"/>
    <property type="match status" value="1"/>
</dbReference>
<dbReference type="PRINTS" id="PR00344">
    <property type="entry name" value="BCTRLSENSOR"/>
</dbReference>
<keyword evidence="11 14" id="KW-1133">Transmembrane helix</keyword>
<evidence type="ECO:0000256" key="10">
    <source>
        <dbReference type="ARBA" id="ARBA00022840"/>
    </source>
</evidence>
<keyword evidence="9 14" id="KW-0418">Kinase</keyword>
<accession>A0ABZ0D4Q6</accession>
<evidence type="ECO:0000313" key="19">
    <source>
        <dbReference type="Proteomes" id="UP001303946"/>
    </source>
</evidence>
<feature type="region of interest" description="Disordered" evidence="15">
    <location>
        <begin position="433"/>
        <end position="470"/>
    </location>
</feature>
<dbReference type="NCBIfam" id="TIGR01386">
    <property type="entry name" value="cztS_silS_copS"/>
    <property type="match status" value="1"/>
</dbReference>
<sequence>MSIQTSLSRWFAIQTLVGLSLVCAGVYATTRWSFQLKQEEEFARHADIVRRVVTETIQPLNANALRHKLDDYFQSHTDAAVSLWAAGQPLYESSMRPAGDTWQTRKLTLWDARIDGQPVEGRMSLDIGSDKVLLERLAWTLVGAAVLGTLLVSLTGTLLVRRGLSPLKKLADETGAAGPDQPGHRIDPAGYASELHPWIAQFNGLLGRVEAAYAQLEAFNADVAHELRTPLSNLIAQAEVELRHDRSEAELKETLGSQLEEARRLTAIVTDMLFLSKADRGAQARRGAPESLAEQVRAVAEFQEASLEDARVSLTVRGEAVLPMDTGLLRRAISNLVSNAKRYAAPGSQILVSIERHEGEVRLTVENHGPPIAPDALPRLFERFYRADPSRAGSASHHGLGLAIVAAIARMHGGTTFASSKDGITRVGLSLREAHSPARPMASTSPPPAGTMSAPENAPQARGRSPARII</sequence>
<evidence type="ECO:0000256" key="12">
    <source>
        <dbReference type="ARBA" id="ARBA00023012"/>
    </source>
</evidence>
<keyword evidence="3 14" id="KW-1003">Cell membrane</keyword>
<keyword evidence="13 14" id="KW-0472">Membrane</keyword>
<dbReference type="InterPro" id="IPR005467">
    <property type="entry name" value="His_kinase_dom"/>
</dbReference>
<dbReference type="PROSITE" id="PS50109">
    <property type="entry name" value="HIS_KIN"/>
    <property type="match status" value="1"/>
</dbReference>